<dbReference type="PANTHER" id="PTHR31651">
    <property type="match status" value="1"/>
</dbReference>
<evidence type="ECO:0000256" key="4">
    <source>
        <dbReference type="ARBA" id="ARBA00022989"/>
    </source>
</evidence>
<gene>
    <name evidence="10" type="ORF">Scep_000084</name>
</gene>
<feature type="transmembrane region" description="Helical" evidence="9">
    <location>
        <begin position="219"/>
        <end position="236"/>
    </location>
</feature>
<dbReference type="EMBL" id="JBBNAG010000001">
    <property type="protein sequence ID" value="KAK9164893.1"/>
    <property type="molecule type" value="Genomic_DNA"/>
</dbReference>
<proteinExistence type="inferred from homology"/>
<dbReference type="InterPro" id="IPR004776">
    <property type="entry name" value="Mem_transp_PIN-like"/>
</dbReference>
<dbReference type="GO" id="GO:0009734">
    <property type="term" value="P:auxin-activated signaling pathway"/>
    <property type="evidence" value="ECO:0007669"/>
    <property type="project" value="UniProtKB-KW"/>
</dbReference>
<evidence type="ECO:0000256" key="2">
    <source>
        <dbReference type="ARBA" id="ARBA00022448"/>
    </source>
</evidence>
<evidence type="ECO:0000256" key="3">
    <source>
        <dbReference type="ARBA" id="ARBA00022692"/>
    </source>
</evidence>
<feature type="transmembrane region" description="Helical" evidence="9">
    <location>
        <begin position="178"/>
        <end position="199"/>
    </location>
</feature>
<reference evidence="10 11" key="1">
    <citation type="submission" date="2024-01" db="EMBL/GenBank/DDBJ databases">
        <title>Genome assemblies of Stephania.</title>
        <authorList>
            <person name="Yang L."/>
        </authorList>
    </citation>
    <scope>NUCLEOTIDE SEQUENCE [LARGE SCALE GENOMIC DNA]</scope>
    <source>
        <strain evidence="10">JXDWG</strain>
        <tissue evidence="10">Leaf</tissue>
    </source>
</reference>
<dbReference type="AlphaFoldDB" id="A0AAP0L5G8"/>
<evidence type="ECO:0008006" key="12">
    <source>
        <dbReference type="Google" id="ProtNLM"/>
    </source>
</evidence>
<keyword evidence="6" id="KW-0927">Auxin signaling pathway</keyword>
<evidence type="ECO:0000313" key="11">
    <source>
        <dbReference type="Proteomes" id="UP001419268"/>
    </source>
</evidence>
<keyword evidence="4 9" id="KW-1133">Transmembrane helix</keyword>
<feature type="transmembrane region" description="Helical" evidence="9">
    <location>
        <begin position="32"/>
        <end position="52"/>
    </location>
</feature>
<evidence type="ECO:0000256" key="7">
    <source>
        <dbReference type="ARBA" id="ARBA00025100"/>
    </source>
</evidence>
<dbReference type="InterPro" id="IPR045033">
    <property type="entry name" value="PILS1/3/4/5/7"/>
</dbReference>
<evidence type="ECO:0000256" key="8">
    <source>
        <dbReference type="ARBA" id="ARBA00025752"/>
    </source>
</evidence>
<dbReference type="GO" id="GO:0080162">
    <property type="term" value="P:endoplasmic reticulum to cytosol auxin transport"/>
    <property type="evidence" value="ECO:0007669"/>
    <property type="project" value="InterPro"/>
</dbReference>
<sequence>MPVSIGLTFVIGGVLGWILVKVLKPKPKLKGLVIAACSTGNVGELPLIIIPAVCNQEGSPFGSSDICRTVGLSYVAFSMAIAGLFIWSYTYNVIQASAKAYEEIKAVSGTSHSSKNGFASSVEKTLLLQEDDHLLDASEDLEEPTHDELLLSSAKLRNREASCWCKLYQKMQEVMKKFTVPPPAMAAILGFIFGSVPWLKKLIVGDDAPLRVIQDSVRLLSTAAIPCITLILGGNLKRGLQSSKVKPRIIISIVCVCTSSCLSLGLE</sequence>
<evidence type="ECO:0000313" key="10">
    <source>
        <dbReference type="EMBL" id="KAK9164893.1"/>
    </source>
</evidence>
<keyword evidence="2" id="KW-0813">Transport</keyword>
<dbReference type="PANTHER" id="PTHR31651:SF3">
    <property type="entry name" value="PROTEIN PIN-LIKES 7"/>
    <property type="match status" value="1"/>
</dbReference>
<keyword evidence="5 9" id="KW-0472">Membrane</keyword>
<dbReference type="GO" id="GO:0005789">
    <property type="term" value="C:endoplasmic reticulum membrane"/>
    <property type="evidence" value="ECO:0007669"/>
    <property type="project" value="UniProtKB-SubCell"/>
</dbReference>
<comment type="caution">
    <text evidence="10">The sequence shown here is derived from an EMBL/GenBank/DDBJ whole genome shotgun (WGS) entry which is preliminary data.</text>
</comment>
<comment type="subcellular location">
    <subcellularLocation>
        <location evidence="1">Endoplasmic reticulum membrane</location>
        <topology evidence="1">Multi-pass membrane protein</topology>
    </subcellularLocation>
</comment>
<evidence type="ECO:0000256" key="5">
    <source>
        <dbReference type="ARBA" id="ARBA00023136"/>
    </source>
</evidence>
<dbReference type="Proteomes" id="UP001419268">
    <property type="component" value="Unassembled WGS sequence"/>
</dbReference>
<feature type="transmembrane region" description="Helical" evidence="9">
    <location>
        <begin position="6"/>
        <end position="23"/>
    </location>
</feature>
<evidence type="ECO:0000256" key="1">
    <source>
        <dbReference type="ARBA" id="ARBA00004477"/>
    </source>
</evidence>
<feature type="transmembrane region" description="Helical" evidence="9">
    <location>
        <begin position="248"/>
        <end position="266"/>
    </location>
</feature>
<keyword evidence="11" id="KW-1185">Reference proteome</keyword>
<keyword evidence="3 9" id="KW-0812">Transmembrane</keyword>
<organism evidence="10 11">
    <name type="scientific">Stephania cephalantha</name>
    <dbReference type="NCBI Taxonomy" id="152367"/>
    <lineage>
        <taxon>Eukaryota</taxon>
        <taxon>Viridiplantae</taxon>
        <taxon>Streptophyta</taxon>
        <taxon>Embryophyta</taxon>
        <taxon>Tracheophyta</taxon>
        <taxon>Spermatophyta</taxon>
        <taxon>Magnoliopsida</taxon>
        <taxon>Ranunculales</taxon>
        <taxon>Menispermaceae</taxon>
        <taxon>Menispermoideae</taxon>
        <taxon>Cissampelideae</taxon>
        <taxon>Stephania</taxon>
    </lineage>
</organism>
<evidence type="ECO:0000256" key="9">
    <source>
        <dbReference type="SAM" id="Phobius"/>
    </source>
</evidence>
<evidence type="ECO:0000256" key="6">
    <source>
        <dbReference type="ARBA" id="ARBA00023294"/>
    </source>
</evidence>
<comment type="similarity">
    <text evidence="8">Belongs to the auxin efflux carrier (TC 2.A.69.2) family.</text>
</comment>
<comment type="function">
    <text evidence="7">Involved in cellular auxin homeostasis by regulating auxin metabolism. Regulates intracellular auxin accumulation at the endoplasmic reticulum and thus auxin availability for nuclear auxin signaling.</text>
</comment>
<dbReference type="Pfam" id="PF03547">
    <property type="entry name" value="Mem_trans"/>
    <property type="match status" value="1"/>
</dbReference>
<accession>A0AAP0L5G8</accession>
<name>A0AAP0L5G8_9MAGN</name>
<feature type="transmembrane region" description="Helical" evidence="9">
    <location>
        <begin position="72"/>
        <end position="91"/>
    </location>
</feature>
<protein>
    <recommendedName>
        <fullName evidence="12">PIN-like protein</fullName>
    </recommendedName>
</protein>